<evidence type="ECO:0000313" key="1">
    <source>
        <dbReference type="EMBL" id="CBA09126.1"/>
    </source>
</evidence>
<dbReference type="EMBL" id="AM889137">
    <property type="protein sequence ID" value="CBA09126.1"/>
    <property type="molecule type" value="Genomic_DNA"/>
</dbReference>
<dbReference type="AlphaFoldDB" id="C6SFM3"/>
<protein>
    <submittedName>
        <fullName evidence="1">Uncharacterized protein</fullName>
    </submittedName>
</protein>
<reference evidence="1" key="1">
    <citation type="journal article" date="2008" name="Proc. Natl. Acad. Sci. U.S.A.">
        <title>Whole-genome comparison of disease and carriage strains provides insights into virulence evolution in Neisseria meningitidis.</title>
        <authorList>
            <person name="Schoen C."/>
            <person name="Blom J."/>
            <person name="Claus H."/>
            <person name="Schramm-Glueck A."/>
            <person name="Brandt P."/>
            <person name="Mueller T."/>
            <person name="Goesmann A."/>
            <person name="Joseph B."/>
            <person name="Konietzny S."/>
            <person name="Kurzai O."/>
            <person name="Schmitt C."/>
            <person name="Friedrich T."/>
            <person name="Linke B."/>
            <person name="Vogel U."/>
            <person name="Frosch M."/>
        </authorList>
    </citation>
    <scope>NUCLEOTIDE SEQUENCE</scope>
    <source>
        <strain evidence="1">Alpha153</strain>
    </source>
</reference>
<gene>
    <name evidence="1" type="ORF">NME_2094</name>
</gene>
<organism evidence="1">
    <name type="scientific">Neisseria meningitidis alpha153</name>
    <dbReference type="NCBI Taxonomy" id="663926"/>
    <lineage>
        <taxon>Bacteria</taxon>
        <taxon>Pseudomonadati</taxon>
        <taxon>Pseudomonadota</taxon>
        <taxon>Betaproteobacteria</taxon>
        <taxon>Neisseriales</taxon>
        <taxon>Neisseriaceae</taxon>
        <taxon>Neisseria</taxon>
    </lineage>
</organism>
<accession>C6SFM3</accession>
<name>C6SFM3_NEIME</name>
<proteinExistence type="predicted"/>
<sequence>MFRFSIGTQFYLMLPDLHNFFSLPEPPRRRKKCRLKPRASASDGIFHSGRII</sequence>